<accession>A0A0U3T0R4</accession>
<dbReference type="PANTHER" id="PTHR48081:SF8">
    <property type="entry name" value="ALPHA_BETA HYDROLASE FOLD-3 DOMAIN-CONTAINING PROTEIN-RELATED"/>
    <property type="match status" value="1"/>
</dbReference>
<dbReference type="PATRIC" id="fig|2041.4.peg.1322"/>
<keyword evidence="1" id="KW-0378">Hydrolase</keyword>
<dbReference type="STRING" id="2041.AERYTH_06295"/>
<dbReference type="KEGG" id="aer:AERYTH_06295"/>
<dbReference type="InterPro" id="IPR013094">
    <property type="entry name" value="AB_hydrolase_3"/>
</dbReference>
<dbReference type="SUPFAM" id="SSF53474">
    <property type="entry name" value="alpha/beta-Hydrolases"/>
    <property type="match status" value="1"/>
</dbReference>
<name>A0A0U3T0R4_9ACTN</name>
<organism evidence="3 4">
    <name type="scientific">Aeromicrobium erythreum</name>
    <dbReference type="NCBI Taxonomy" id="2041"/>
    <lineage>
        <taxon>Bacteria</taxon>
        <taxon>Bacillati</taxon>
        <taxon>Actinomycetota</taxon>
        <taxon>Actinomycetes</taxon>
        <taxon>Propionibacteriales</taxon>
        <taxon>Nocardioidaceae</taxon>
        <taxon>Aeromicrobium</taxon>
    </lineage>
</organism>
<dbReference type="InterPro" id="IPR029058">
    <property type="entry name" value="AB_hydrolase_fold"/>
</dbReference>
<dbReference type="Pfam" id="PF07859">
    <property type="entry name" value="Abhydrolase_3"/>
    <property type="match status" value="1"/>
</dbReference>
<proteinExistence type="predicted"/>
<dbReference type="GO" id="GO:0016787">
    <property type="term" value="F:hydrolase activity"/>
    <property type="evidence" value="ECO:0007669"/>
    <property type="project" value="UniProtKB-KW"/>
</dbReference>
<evidence type="ECO:0000259" key="2">
    <source>
        <dbReference type="Pfam" id="PF07859"/>
    </source>
</evidence>
<dbReference type="Gene3D" id="3.40.50.1820">
    <property type="entry name" value="alpha/beta hydrolase"/>
    <property type="match status" value="1"/>
</dbReference>
<dbReference type="EMBL" id="CP011502">
    <property type="protein sequence ID" value="ALX04328.1"/>
    <property type="molecule type" value="Genomic_DNA"/>
</dbReference>
<evidence type="ECO:0000313" key="3">
    <source>
        <dbReference type="EMBL" id="ALX04328.1"/>
    </source>
</evidence>
<dbReference type="InterPro" id="IPR050300">
    <property type="entry name" value="GDXG_lipolytic_enzyme"/>
</dbReference>
<evidence type="ECO:0000313" key="4">
    <source>
        <dbReference type="Proteomes" id="UP000067689"/>
    </source>
</evidence>
<evidence type="ECO:0000256" key="1">
    <source>
        <dbReference type="ARBA" id="ARBA00022801"/>
    </source>
</evidence>
<feature type="domain" description="Alpha/beta hydrolase fold-3" evidence="2">
    <location>
        <begin position="68"/>
        <end position="264"/>
    </location>
</feature>
<dbReference type="Proteomes" id="UP000067689">
    <property type="component" value="Chromosome"/>
</dbReference>
<gene>
    <name evidence="3" type="ORF">AERYTH_06295</name>
</gene>
<dbReference type="AlphaFoldDB" id="A0A0U3T0R4"/>
<reference evidence="3 4" key="1">
    <citation type="journal article" date="1991" name="Int. J. Syst. Bacteriol.">
        <title>Description of the erythromycin-producing bacterium Arthrobacter sp. strain NRRL B-3381 as Aeromicrobium erythreum gen. nov., sp. nov.</title>
        <authorList>
            <person name="Miller E.S."/>
            <person name="Woese C.R."/>
            <person name="Brenner S."/>
        </authorList>
    </citation>
    <scope>NUCLEOTIDE SEQUENCE [LARGE SCALE GENOMIC DNA]</scope>
    <source>
        <strain evidence="3 4">AR18</strain>
    </source>
</reference>
<dbReference type="PANTHER" id="PTHR48081">
    <property type="entry name" value="AB HYDROLASE SUPERFAMILY PROTEIN C4A8.06C"/>
    <property type="match status" value="1"/>
</dbReference>
<protein>
    <recommendedName>
        <fullName evidence="2">Alpha/beta hydrolase fold-3 domain-containing protein</fullName>
    </recommendedName>
</protein>
<sequence>MRLMWLRRDKQAFEGAQRTLRTARRRQQSGDAPPTRRVRWVHRVGRAHRHGMTVWSVQPRRRRPVVRVVYLHGGGYVHPLTSDYWRLVSALARTPALVEVPAYPLAPDATVDDVLPALVALAADDVDRLPTVVMGDSAGGALALVVARRLCDGDGPEPRRVVCLSPWLDATLSEPEVRDLEASDPMLAESGLRAAGRWWAGRRDPADPEVSPQATRLDGLPPVDVLVGDRDILRPAVETLAERARDADVDLRVHEVTSMFHVWMTRAIPEGRRTRRALVALLRTTAASPPG</sequence>
<keyword evidence="4" id="KW-1185">Reference proteome</keyword>